<gene>
    <name evidence="1" type="ORF">COY52_03400</name>
</gene>
<dbReference type="EMBL" id="PFMR01000094">
    <property type="protein sequence ID" value="PIZ17672.1"/>
    <property type="molecule type" value="Genomic_DNA"/>
</dbReference>
<evidence type="ECO:0000313" key="1">
    <source>
        <dbReference type="EMBL" id="PIZ17672.1"/>
    </source>
</evidence>
<dbReference type="AlphaFoldDB" id="A0A2M7SDS8"/>
<reference evidence="2" key="1">
    <citation type="submission" date="2017-09" db="EMBL/GenBank/DDBJ databases">
        <title>Depth-based differentiation of microbial function through sediment-hosted aquifers and enrichment of novel symbionts in the deep terrestrial subsurface.</title>
        <authorList>
            <person name="Probst A.J."/>
            <person name="Ladd B."/>
            <person name="Jarett J.K."/>
            <person name="Geller-Mcgrath D.E."/>
            <person name="Sieber C.M.K."/>
            <person name="Emerson J.B."/>
            <person name="Anantharaman K."/>
            <person name="Thomas B.C."/>
            <person name="Malmstrom R."/>
            <person name="Stieglmeier M."/>
            <person name="Klingl A."/>
            <person name="Woyke T."/>
            <person name="Ryan C.M."/>
            <person name="Banfield J.F."/>
        </authorList>
    </citation>
    <scope>NUCLEOTIDE SEQUENCE [LARGE SCALE GENOMIC DNA]</scope>
</reference>
<protein>
    <submittedName>
        <fullName evidence="1">Uncharacterized protein</fullName>
    </submittedName>
</protein>
<sequence length="60" mass="7461">MPVLKTKLNNEEKELDFELKYQLSLTTEQRFRMMFKKSREMQEMLQKNGHRKPFEVIKRK</sequence>
<evidence type="ECO:0000313" key="2">
    <source>
        <dbReference type="Proteomes" id="UP000229307"/>
    </source>
</evidence>
<organism evidence="1 2">
    <name type="scientific">Candidatus Desantisbacteria bacterium CG_4_10_14_0_8_um_filter_48_22</name>
    <dbReference type="NCBI Taxonomy" id="1974543"/>
    <lineage>
        <taxon>Bacteria</taxon>
        <taxon>Candidatus Desantisiibacteriota</taxon>
    </lineage>
</organism>
<proteinExistence type="predicted"/>
<dbReference type="Proteomes" id="UP000229307">
    <property type="component" value="Unassembled WGS sequence"/>
</dbReference>
<comment type="caution">
    <text evidence="1">The sequence shown here is derived from an EMBL/GenBank/DDBJ whole genome shotgun (WGS) entry which is preliminary data.</text>
</comment>
<accession>A0A2M7SDS8</accession>
<name>A0A2M7SDS8_9BACT</name>